<protein>
    <submittedName>
        <fullName evidence="5">SDR family NAD(P)-dependent oxidoreductase</fullName>
    </submittedName>
</protein>
<organism evidence="5 6">
    <name type="scientific">Actinomycetospora termitidis</name>
    <dbReference type="NCBI Taxonomy" id="3053470"/>
    <lineage>
        <taxon>Bacteria</taxon>
        <taxon>Bacillati</taxon>
        <taxon>Actinomycetota</taxon>
        <taxon>Actinomycetes</taxon>
        <taxon>Pseudonocardiales</taxon>
        <taxon>Pseudonocardiaceae</taxon>
        <taxon>Actinomycetospora</taxon>
    </lineage>
</organism>
<evidence type="ECO:0000313" key="6">
    <source>
        <dbReference type="Proteomes" id="UP001231924"/>
    </source>
</evidence>
<keyword evidence="3" id="KW-0520">NAD</keyword>
<feature type="domain" description="Ketoreductase" evidence="4">
    <location>
        <begin position="16"/>
        <end position="196"/>
    </location>
</feature>
<evidence type="ECO:0000313" key="5">
    <source>
        <dbReference type="EMBL" id="MDL5156061.1"/>
    </source>
</evidence>
<dbReference type="EMBL" id="JASVWF010000002">
    <property type="protein sequence ID" value="MDL5156061.1"/>
    <property type="molecule type" value="Genomic_DNA"/>
</dbReference>
<dbReference type="Gene3D" id="3.40.50.720">
    <property type="entry name" value="NAD(P)-binding Rossmann-like Domain"/>
    <property type="match status" value="1"/>
</dbReference>
<name>A0ABT7M5Z3_9PSEU</name>
<gene>
    <name evidence="5" type="ORF">QRT03_08855</name>
</gene>
<evidence type="ECO:0000256" key="1">
    <source>
        <dbReference type="ARBA" id="ARBA00006484"/>
    </source>
</evidence>
<dbReference type="SMART" id="SM00822">
    <property type="entry name" value="PKS_KR"/>
    <property type="match status" value="1"/>
</dbReference>
<dbReference type="InterPro" id="IPR002347">
    <property type="entry name" value="SDR_fam"/>
</dbReference>
<dbReference type="PANTHER" id="PTHR24321">
    <property type="entry name" value="DEHYDROGENASES, SHORT CHAIN"/>
    <property type="match status" value="1"/>
</dbReference>
<dbReference type="SUPFAM" id="SSF51735">
    <property type="entry name" value="NAD(P)-binding Rossmann-fold domains"/>
    <property type="match status" value="1"/>
</dbReference>
<dbReference type="InterPro" id="IPR036291">
    <property type="entry name" value="NAD(P)-bd_dom_sf"/>
</dbReference>
<keyword evidence="2" id="KW-0560">Oxidoreductase</keyword>
<dbReference type="PRINTS" id="PR00080">
    <property type="entry name" value="SDRFAMILY"/>
</dbReference>
<dbReference type="CDD" id="cd05233">
    <property type="entry name" value="SDR_c"/>
    <property type="match status" value="1"/>
</dbReference>
<proteinExistence type="inferred from homology"/>
<dbReference type="PRINTS" id="PR00081">
    <property type="entry name" value="GDHRDH"/>
</dbReference>
<accession>A0ABT7M5Z3</accession>
<evidence type="ECO:0000259" key="4">
    <source>
        <dbReference type="SMART" id="SM00822"/>
    </source>
</evidence>
<comment type="similarity">
    <text evidence="1">Belongs to the short-chain dehydrogenases/reductases (SDR) family.</text>
</comment>
<dbReference type="Proteomes" id="UP001231924">
    <property type="component" value="Unassembled WGS sequence"/>
</dbReference>
<dbReference type="PANTHER" id="PTHR24321:SF8">
    <property type="entry name" value="ESTRADIOL 17-BETA-DEHYDROGENASE 8-RELATED"/>
    <property type="match status" value="1"/>
</dbReference>
<keyword evidence="6" id="KW-1185">Reference proteome</keyword>
<dbReference type="InterPro" id="IPR057326">
    <property type="entry name" value="KR_dom"/>
</dbReference>
<evidence type="ECO:0000256" key="2">
    <source>
        <dbReference type="ARBA" id="ARBA00023002"/>
    </source>
</evidence>
<dbReference type="Pfam" id="PF13561">
    <property type="entry name" value="adh_short_C2"/>
    <property type="match status" value="1"/>
</dbReference>
<evidence type="ECO:0000256" key="3">
    <source>
        <dbReference type="ARBA" id="ARBA00023027"/>
    </source>
</evidence>
<dbReference type="RefSeq" id="WP_286052301.1">
    <property type="nucleotide sequence ID" value="NZ_JASVWF010000002.1"/>
</dbReference>
<sequence length="258" mass="25988">MTTSSGSTGQPGPPGRRVVVTGGASGIGRAVVERLRVHGARVTALDLRVPESAPDDAVRALPCDVADEDSVASAVEEAASWMGGVDRLVTCAGVTDGSPTEEMSLRTWRRLVDVNLTGTFLAVRSCLPHLLSVEGAAVVTIGSVGGLVAAGRSAAYDATKGGVLALSRSLAAEYADRGLRVNCVCPGLVATGLAANSGNDPEGLSSVPRTAIAGRVTPLMQRSGTPEEIAATVAFLLSDDAAFMTGAAVAVDGGYTAV</sequence>
<comment type="caution">
    <text evidence="5">The sequence shown here is derived from an EMBL/GenBank/DDBJ whole genome shotgun (WGS) entry which is preliminary data.</text>
</comment>
<reference evidence="5 6" key="1">
    <citation type="submission" date="2023-06" db="EMBL/GenBank/DDBJ databases">
        <title>Actinomycetospora Odt1-22.</title>
        <authorList>
            <person name="Supong K."/>
        </authorList>
    </citation>
    <scope>NUCLEOTIDE SEQUENCE [LARGE SCALE GENOMIC DNA]</scope>
    <source>
        <strain evidence="5 6">Odt1-22</strain>
    </source>
</reference>